<organism evidence="2 3">
    <name type="scientific">Roseomonas acroporae</name>
    <dbReference type="NCBI Taxonomy" id="2937791"/>
    <lineage>
        <taxon>Bacteria</taxon>
        <taxon>Pseudomonadati</taxon>
        <taxon>Pseudomonadota</taxon>
        <taxon>Alphaproteobacteria</taxon>
        <taxon>Acetobacterales</taxon>
        <taxon>Roseomonadaceae</taxon>
        <taxon>Roseomonas</taxon>
    </lineage>
</organism>
<evidence type="ECO:0000313" key="2">
    <source>
        <dbReference type="EMBL" id="MCK8782983.1"/>
    </source>
</evidence>
<feature type="transmembrane region" description="Helical" evidence="1">
    <location>
        <begin position="34"/>
        <end position="53"/>
    </location>
</feature>
<reference evidence="2" key="1">
    <citation type="submission" date="2022-04" db="EMBL/GenBank/DDBJ databases">
        <title>Roseomonas acroporae sp. nov., isolated from coral Acropora digitifera.</title>
        <authorList>
            <person name="Sun H."/>
        </authorList>
    </citation>
    <scope>NUCLEOTIDE SEQUENCE</scope>
    <source>
        <strain evidence="2">NAR14</strain>
    </source>
</reference>
<dbReference type="EMBL" id="JALPRX010000005">
    <property type="protein sequence ID" value="MCK8782983.1"/>
    <property type="molecule type" value="Genomic_DNA"/>
</dbReference>
<sequence>MADTHAPNDAATAPMSYADLVADRQRGWAAFTRFASYGVIAVVVLLILLKIFVG</sequence>
<keyword evidence="1" id="KW-1133">Transmembrane helix</keyword>
<dbReference type="RefSeq" id="WP_248665111.1">
    <property type="nucleotide sequence ID" value="NZ_JALPRX010000005.1"/>
</dbReference>
<evidence type="ECO:0000313" key="3">
    <source>
        <dbReference type="Proteomes" id="UP001139516"/>
    </source>
</evidence>
<evidence type="ECO:0008006" key="4">
    <source>
        <dbReference type="Google" id="ProtNLM"/>
    </source>
</evidence>
<keyword evidence="1" id="KW-0812">Transmembrane</keyword>
<comment type="caution">
    <text evidence="2">The sequence shown here is derived from an EMBL/GenBank/DDBJ whole genome shotgun (WGS) entry which is preliminary data.</text>
</comment>
<gene>
    <name evidence="2" type="ORF">M0638_01135</name>
</gene>
<protein>
    <recommendedName>
        <fullName evidence="4">Aa3 type cytochrome c oxidase subunit IV</fullName>
    </recommendedName>
</protein>
<keyword evidence="1" id="KW-0472">Membrane</keyword>
<dbReference type="Proteomes" id="UP001139516">
    <property type="component" value="Unassembled WGS sequence"/>
</dbReference>
<proteinExistence type="predicted"/>
<evidence type="ECO:0000256" key="1">
    <source>
        <dbReference type="SAM" id="Phobius"/>
    </source>
</evidence>
<name>A0A9X2BRU8_9PROT</name>
<keyword evidence="3" id="KW-1185">Reference proteome</keyword>
<dbReference type="AlphaFoldDB" id="A0A9X2BRU8"/>
<accession>A0A9X2BRU8</accession>